<evidence type="ECO:0000256" key="2">
    <source>
        <dbReference type="SAM" id="Phobius"/>
    </source>
</evidence>
<dbReference type="KEGG" id="nfi:NFIA_030080"/>
<feature type="chain" id="PRO_5002633555" evidence="3">
    <location>
        <begin position="35"/>
        <end position="285"/>
    </location>
</feature>
<dbReference type="AlphaFoldDB" id="A1D9U5"/>
<feature type="signal peptide" evidence="3">
    <location>
        <begin position="1"/>
        <end position="34"/>
    </location>
</feature>
<dbReference type="VEuPathDB" id="FungiDB:NFIA_030080"/>
<dbReference type="Proteomes" id="UP000006702">
    <property type="component" value="Unassembled WGS sequence"/>
</dbReference>
<feature type="transmembrane region" description="Helical" evidence="2">
    <location>
        <begin position="198"/>
        <end position="220"/>
    </location>
</feature>
<dbReference type="RefSeq" id="XP_001262473.1">
    <property type="nucleotide sequence ID" value="XM_001262472.1"/>
</dbReference>
<keyword evidence="3" id="KW-0732">Signal</keyword>
<sequence>MPFKQHNGRIYRITRLLVFHLVFIITACPRQSSAAADAFIFPPQNGYTGEYISNLAFTVGQSIDIKWKSGCDESIQFWLMKDSNGGDCQFQRDALCSQIADTPNNGSIAWNVSFMGLAGPGVYYIYGLCSDPGSTRFSCHYFNITSKQVSSSTTAPKTTTSIPASTKQSSLQDPTTSLPTSAALGVGTAKSTTPVGAIVGGVIGGLAIIGLTLIAGTVLLRKRASSDPGGSMPQTWRGKAEFPEATHYEGHELPCPETIPEATNHEDHEQQSSGSQRRAPIELPS</sequence>
<feature type="compositionally biased region" description="Low complexity" evidence="1">
    <location>
        <begin position="152"/>
        <end position="167"/>
    </location>
</feature>
<evidence type="ECO:0000256" key="3">
    <source>
        <dbReference type="SAM" id="SignalP"/>
    </source>
</evidence>
<evidence type="ECO:0000256" key="1">
    <source>
        <dbReference type="SAM" id="MobiDB-lite"/>
    </source>
</evidence>
<dbReference type="OMA" id="QSIDIKW"/>
<accession>A1D9U5</accession>
<dbReference type="PROSITE" id="PS51257">
    <property type="entry name" value="PROKAR_LIPOPROTEIN"/>
    <property type="match status" value="1"/>
</dbReference>
<feature type="region of interest" description="Disordered" evidence="1">
    <location>
        <begin position="241"/>
        <end position="285"/>
    </location>
</feature>
<name>A1D9U5_NEOFI</name>
<evidence type="ECO:0000313" key="5">
    <source>
        <dbReference type="Proteomes" id="UP000006702"/>
    </source>
</evidence>
<keyword evidence="2" id="KW-1133">Transmembrane helix</keyword>
<feature type="compositionally biased region" description="Basic and acidic residues" evidence="1">
    <location>
        <begin position="241"/>
        <end position="254"/>
    </location>
</feature>
<reference evidence="5" key="1">
    <citation type="journal article" date="2008" name="PLoS Genet.">
        <title>Genomic islands in the pathogenic filamentous fungus Aspergillus fumigatus.</title>
        <authorList>
            <person name="Fedorova N.D."/>
            <person name="Khaldi N."/>
            <person name="Joardar V.S."/>
            <person name="Maiti R."/>
            <person name="Amedeo P."/>
            <person name="Anderson M.J."/>
            <person name="Crabtree J."/>
            <person name="Silva J.C."/>
            <person name="Badger J.H."/>
            <person name="Albarraq A."/>
            <person name="Angiuoli S."/>
            <person name="Bussey H."/>
            <person name="Bowyer P."/>
            <person name="Cotty P.J."/>
            <person name="Dyer P.S."/>
            <person name="Egan A."/>
            <person name="Galens K."/>
            <person name="Fraser-Liggett C.M."/>
            <person name="Haas B.J."/>
            <person name="Inman J.M."/>
            <person name="Kent R."/>
            <person name="Lemieux S."/>
            <person name="Malavazi I."/>
            <person name="Orvis J."/>
            <person name="Roemer T."/>
            <person name="Ronning C.M."/>
            <person name="Sundaram J.P."/>
            <person name="Sutton G."/>
            <person name="Turner G."/>
            <person name="Venter J.C."/>
            <person name="White O.R."/>
            <person name="Whitty B.R."/>
            <person name="Youngman P."/>
            <person name="Wolfe K.H."/>
            <person name="Goldman G.H."/>
            <person name="Wortman J.R."/>
            <person name="Jiang B."/>
            <person name="Denning D.W."/>
            <person name="Nierman W.C."/>
        </authorList>
    </citation>
    <scope>NUCLEOTIDE SEQUENCE [LARGE SCALE GENOMIC DNA]</scope>
    <source>
        <strain evidence="5">ATCC 1020 / DSM 3700 / CBS 544.65 / FGSC A1164 / JCM 1740 / NRRL 181 / WB 181</strain>
    </source>
</reference>
<dbReference type="GeneID" id="4588989"/>
<keyword evidence="2" id="KW-0472">Membrane</keyword>
<dbReference type="EMBL" id="DS027693">
    <property type="protein sequence ID" value="EAW20576.1"/>
    <property type="molecule type" value="Genomic_DNA"/>
</dbReference>
<gene>
    <name evidence="4" type="ORF">NFIA_030080</name>
</gene>
<dbReference type="eggNOG" id="ENOG502RPAA">
    <property type="taxonomic scope" value="Eukaryota"/>
</dbReference>
<proteinExistence type="predicted"/>
<dbReference type="OrthoDB" id="4495094at2759"/>
<dbReference type="HOGENOM" id="CLU_085404_0_0_1"/>
<feature type="compositionally biased region" description="Polar residues" evidence="1">
    <location>
        <begin position="168"/>
        <end position="177"/>
    </location>
</feature>
<keyword evidence="2" id="KW-0812">Transmembrane</keyword>
<keyword evidence="5" id="KW-1185">Reference proteome</keyword>
<protein>
    <submittedName>
        <fullName evidence="4">Uncharacterized protein</fullName>
    </submittedName>
</protein>
<evidence type="ECO:0000313" key="4">
    <source>
        <dbReference type="EMBL" id="EAW20576.1"/>
    </source>
</evidence>
<organism evidence="4 5">
    <name type="scientific">Neosartorya fischeri (strain ATCC 1020 / DSM 3700 / CBS 544.65 / FGSC A1164 / JCM 1740 / NRRL 181 / WB 181)</name>
    <name type="common">Aspergillus fischerianus</name>
    <dbReference type="NCBI Taxonomy" id="331117"/>
    <lineage>
        <taxon>Eukaryota</taxon>
        <taxon>Fungi</taxon>
        <taxon>Dikarya</taxon>
        <taxon>Ascomycota</taxon>
        <taxon>Pezizomycotina</taxon>
        <taxon>Eurotiomycetes</taxon>
        <taxon>Eurotiomycetidae</taxon>
        <taxon>Eurotiales</taxon>
        <taxon>Aspergillaceae</taxon>
        <taxon>Aspergillus</taxon>
        <taxon>Aspergillus subgen. Fumigati</taxon>
    </lineage>
</organism>
<feature type="region of interest" description="Disordered" evidence="1">
    <location>
        <begin position="152"/>
        <end position="177"/>
    </location>
</feature>